<dbReference type="Gene3D" id="3.40.50.150">
    <property type="entry name" value="Vaccinia Virus protein VP39"/>
    <property type="match status" value="1"/>
</dbReference>
<dbReference type="InterPro" id="IPR018314">
    <property type="entry name" value="RsmB/NOL1/NOP2-like_CS"/>
</dbReference>
<dbReference type="OrthoDB" id="427002at2759"/>
<feature type="binding site" evidence="9">
    <location>
        <position position="350"/>
    </location>
    <ligand>
        <name>S-adenosyl-L-methionine</name>
        <dbReference type="ChEBI" id="CHEBI:59789"/>
    </ligand>
</feature>
<dbReference type="GO" id="GO:0070475">
    <property type="term" value="P:rRNA base methylation"/>
    <property type="evidence" value="ECO:0007669"/>
    <property type="project" value="TreeGrafter"/>
</dbReference>
<dbReference type="Gene3D" id="3.30.70.1170">
    <property type="entry name" value="Sun protein, domain 3"/>
    <property type="match status" value="1"/>
</dbReference>
<evidence type="ECO:0000256" key="5">
    <source>
        <dbReference type="ARBA" id="ARBA00022679"/>
    </source>
</evidence>
<evidence type="ECO:0000313" key="12">
    <source>
        <dbReference type="EMBL" id="KGG52639.1"/>
    </source>
</evidence>
<evidence type="ECO:0000256" key="3">
    <source>
        <dbReference type="ARBA" id="ARBA00022517"/>
    </source>
</evidence>
<evidence type="ECO:0000256" key="10">
    <source>
        <dbReference type="SAM" id="MobiDB-lite"/>
    </source>
</evidence>
<evidence type="ECO:0000256" key="2">
    <source>
        <dbReference type="ARBA" id="ARBA00007494"/>
    </source>
</evidence>
<dbReference type="InterPro" id="IPR049560">
    <property type="entry name" value="MeTrfase_RsmB-F_NOP2_cat"/>
</dbReference>
<dbReference type="PANTHER" id="PTHR22807">
    <property type="entry name" value="NOP2 YEAST -RELATED NOL1/NOP2/FMU SUN DOMAIN-CONTAINING"/>
    <property type="match status" value="1"/>
</dbReference>
<dbReference type="VEuPathDB" id="MicrosporidiaDB:DI09_14p220"/>
<feature type="domain" description="SAM-dependent MTase RsmB/NOP-type" evidence="11">
    <location>
        <begin position="210"/>
        <end position="521"/>
    </location>
</feature>
<dbReference type="Proteomes" id="UP000029725">
    <property type="component" value="Unassembled WGS sequence"/>
</dbReference>
<keyword evidence="5 9" id="KW-0808">Transferase</keyword>
<dbReference type="GO" id="GO:0005730">
    <property type="term" value="C:nucleolus"/>
    <property type="evidence" value="ECO:0007669"/>
    <property type="project" value="UniProtKB-SubCell"/>
</dbReference>
<dbReference type="NCBIfam" id="TIGR00446">
    <property type="entry name" value="nop2p"/>
    <property type="match status" value="1"/>
</dbReference>
<accession>A0A098VUU0</accession>
<keyword evidence="3" id="KW-0690">Ribosome biogenesis</keyword>
<name>A0A098VUU0_9MICR</name>
<gene>
    <name evidence="12" type="ORF">DI09_14p220</name>
</gene>
<comment type="caution">
    <text evidence="12">The sequence shown here is derived from an EMBL/GenBank/DDBJ whole genome shotgun (WGS) entry which is preliminary data.</text>
</comment>
<keyword evidence="7 9" id="KW-0694">RNA-binding</keyword>
<feature type="active site" description="Nucleophile" evidence="9">
    <location>
        <position position="450"/>
    </location>
</feature>
<feature type="binding site" evidence="9">
    <location>
        <begin position="326"/>
        <end position="332"/>
    </location>
    <ligand>
        <name>S-adenosyl-L-methionine</name>
        <dbReference type="ChEBI" id="CHEBI:59789"/>
    </ligand>
</feature>
<comment type="similarity">
    <text evidence="2 9">Belongs to the class I-like SAM-binding methyltransferase superfamily. RsmB/NOP family.</text>
</comment>
<dbReference type="PANTHER" id="PTHR22807:SF30">
    <property type="entry name" value="28S RRNA (CYTOSINE(4447)-C(5))-METHYLTRANSFERASE-RELATED"/>
    <property type="match status" value="1"/>
</dbReference>
<keyword evidence="8" id="KW-0539">Nucleus</keyword>
<evidence type="ECO:0000259" key="11">
    <source>
        <dbReference type="PROSITE" id="PS51686"/>
    </source>
</evidence>
<evidence type="ECO:0000256" key="1">
    <source>
        <dbReference type="ARBA" id="ARBA00004604"/>
    </source>
</evidence>
<dbReference type="GO" id="GO:0003723">
    <property type="term" value="F:RNA binding"/>
    <property type="evidence" value="ECO:0007669"/>
    <property type="project" value="UniProtKB-UniRule"/>
</dbReference>
<dbReference type="SUPFAM" id="SSF53335">
    <property type="entry name" value="S-adenosyl-L-methionine-dependent methyltransferases"/>
    <property type="match status" value="1"/>
</dbReference>
<dbReference type="InterPro" id="IPR023273">
    <property type="entry name" value="RCMT_NOP2"/>
</dbReference>
<dbReference type="PRINTS" id="PR02012">
    <property type="entry name" value="RCMTNOP2"/>
</dbReference>
<dbReference type="PROSITE" id="PS51686">
    <property type="entry name" value="SAM_MT_RSMB_NOP"/>
    <property type="match status" value="1"/>
</dbReference>
<evidence type="ECO:0000313" key="13">
    <source>
        <dbReference type="Proteomes" id="UP000029725"/>
    </source>
</evidence>
<feature type="binding site" evidence="9">
    <location>
        <position position="396"/>
    </location>
    <ligand>
        <name>S-adenosyl-L-methionine</name>
        <dbReference type="ChEBI" id="CHEBI:59789"/>
    </ligand>
</feature>
<evidence type="ECO:0000256" key="9">
    <source>
        <dbReference type="PROSITE-ProRule" id="PRU01023"/>
    </source>
</evidence>
<keyword evidence="4 9" id="KW-0489">Methyltransferase</keyword>
<reference evidence="12 13" key="1">
    <citation type="submission" date="2014-04" db="EMBL/GenBank/DDBJ databases">
        <title>A new species of microsporidia sheds light on the evolution of extreme parasitism.</title>
        <authorList>
            <person name="Haag K.L."/>
            <person name="James T.Y."/>
            <person name="Larsson R."/>
            <person name="Schaer T.M."/>
            <person name="Refardt D."/>
            <person name="Pombert J.-F."/>
            <person name="Ebert D."/>
        </authorList>
    </citation>
    <scope>NUCLEOTIDE SEQUENCE [LARGE SCALE GENOMIC DNA]</scope>
    <source>
        <strain evidence="12 13">UGP3</strain>
        <tissue evidence="12">Spores</tissue>
    </source>
</reference>
<feature type="compositionally biased region" description="Acidic residues" evidence="10">
    <location>
        <begin position="52"/>
        <end position="77"/>
    </location>
</feature>
<proteinExistence type="inferred from homology"/>
<protein>
    <recommendedName>
        <fullName evidence="11">SAM-dependent MTase RsmB/NOP-type domain-containing protein</fullName>
    </recommendedName>
</protein>
<evidence type="ECO:0000256" key="7">
    <source>
        <dbReference type="ARBA" id="ARBA00022884"/>
    </source>
</evidence>
<dbReference type="InterPro" id="IPR001678">
    <property type="entry name" value="MeTrfase_RsmB-F_NOP2_dom"/>
</dbReference>
<organism evidence="12 13">
    <name type="scientific">Mitosporidium daphniae</name>
    <dbReference type="NCBI Taxonomy" id="1485682"/>
    <lineage>
        <taxon>Eukaryota</taxon>
        <taxon>Fungi</taxon>
        <taxon>Fungi incertae sedis</taxon>
        <taxon>Microsporidia</taxon>
        <taxon>Mitosporidium</taxon>
    </lineage>
</organism>
<dbReference type="InterPro" id="IPR011023">
    <property type="entry name" value="Nop2p"/>
</dbReference>
<dbReference type="HOGENOM" id="CLU_005316_3_1_1"/>
<evidence type="ECO:0000256" key="4">
    <source>
        <dbReference type="ARBA" id="ARBA00022603"/>
    </source>
</evidence>
<dbReference type="PROSITE" id="PS01153">
    <property type="entry name" value="NOL1_NOP2_SUN"/>
    <property type="match status" value="1"/>
</dbReference>
<feature type="region of interest" description="Disordered" evidence="10">
    <location>
        <begin position="39"/>
        <end position="119"/>
    </location>
</feature>
<evidence type="ECO:0000256" key="8">
    <source>
        <dbReference type="ARBA" id="ARBA00023242"/>
    </source>
</evidence>
<dbReference type="InterPro" id="IPR029063">
    <property type="entry name" value="SAM-dependent_MTases_sf"/>
</dbReference>
<dbReference type="GO" id="GO:0009383">
    <property type="term" value="F:rRNA (cytosine-C5-)-methyltransferase activity"/>
    <property type="evidence" value="ECO:0007669"/>
    <property type="project" value="TreeGrafter"/>
</dbReference>
<dbReference type="RefSeq" id="XP_013239066.1">
    <property type="nucleotide sequence ID" value="XM_013383612.1"/>
</dbReference>
<evidence type="ECO:0000256" key="6">
    <source>
        <dbReference type="ARBA" id="ARBA00022691"/>
    </source>
</evidence>
<dbReference type="Pfam" id="PF01189">
    <property type="entry name" value="Methyltr_RsmB-F"/>
    <property type="match status" value="1"/>
</dbReference>
<dbReference type="PRINTS" id="PR02008">
    <property type="entry name" value="RCMTFAMILY"/>
</dbReference>
<dbReference type="EMBL" id="JMKJ01000055">
    <property type="protein sequence ID" value="KGG52639.1"/>
    <property type="molecule type" value="Genomic_DNA"/>
</dbReference>
<keyword evidence="6 9" id="KW-0949">S-adenosyl-L-methionine</keyword>
<sequence length="546" mass="60697">MHYSPRLLHGENEVSPRKGVLRKNSTFTVEDLSFAKTKKDLTIGDNSLNDNSDLDFIDDDPDLSSAMSDDDEIDSNAEELNFSQEEMKSDEEDIKSDEEDIKSDEQDIKSDEEEIQSASNDLSEFLDEKEERTANVAQMNITSDLATLKKRIEETVYILMNFSKARDPNTSRPTYCNALIKDLCLYYGYSEYLITEHFFHMFSVAELIQFLEASDVPRPVTIRTNTLKIKRRRDLAKALIGRGINVDPLAIGDETEDDNEASSSNAWSALGLQVFHDGGDDRSSGNVPLGATPEYLSGLYMLQAAASFLPVVSLAPAPGERVLDMCAAPGGKSTHCSQLMKNSGLLLANDLSKDRQKATAANIYRLGVRNAIISVMDGRQLPSQFGANFFDKVLLDAPCSGTGVISKDPTVKVSKEASDFKLLTHTQKELILTAIDLASANDGVIVYSTCSVCVEENEEIVQYALEKRPNVKLVETRLPFGRPGYVNYREKRFSSSMKLTMRYYPHVHNLDGFYVARFIKTSCFPNPAGRNVQTEALAARDEGKSQ</sequence>
<dbReference type="GO" id="GO:0000470">
    <property type="term" value="P:maturation of LSU-rRNA"/>
    <property type="evidence" value="ECO:0007669"/>
    <property type="project" value="TreeGrafter"/>
</dbReference>
<keyword evidence="13" id="KW-1185">Reference proteome</keyword>
<feature type="compositionally biased region" description="Acidic residues" evidence="10">
    <location>
        <begin position="88"/>
        <end position="102"/>
    </location>
</feature>
<dbReference type="AlphaFoldDB" id="A0A098VUU0"/>
<dbReference type="InterPro" id="IPR023267">
    <property type="entry name" value="RCMT"/>
</dbReference>
<comment type="subcellular location">
    <subcellularLocation>
        <location evidence="1">Nucleus</location>
        <location evidence="1">Nucleolus</location>
    </subcellularLocation>
</comment>
<dbReference type="GeneID" id="25258476"/>
<feature type="binding site" evidence="9">
    <location>
        <position position="377"/>
    </location>
    <ligand>
        <name>S-adenosyl-L-methionine</name>
        <dbReference type="ChEBI" id="CHEBI:59789"/>
    </ligand>
</feature>